<gene>
    <name evidence="1" type="ORF">HMPREF0281_02589</name>
</gene>
<dbReference type="Proteomes" id="UP000006015">
    <property type="component" value="Unassembled WGS sequence"/>
</dbReference>
<organism evidence="1 2">
    <name type="scientific">Corynebacterium ammoniagenes DSM 20306</name>
    <dbReference type="NCBI Taxonomy" id="649754"/>
    <lineage>
        <taxon>Bacteria</taxon>
        <taxon>Bacillati</taxon>
        <taxon>Actinomycetota</taxon>
        <taxon>Actinomycetes</taxon>
        <taxon>Mycobacteriales</taxon>
        <taxon>Corynebacteriaceae</taxon>
        <taxon>Corynebacterium</taxon>
    </lineage>
</organism>
<keyword evidence="2" id="KW-1185">Reference proteome</keyword>
<accession>A0ABP2IDD3</accession>
<sequence>MVTWDEQLWYWLHNVLDVRSRIAYGWKDFPLTLLFSIPIARKTVVTPIKLTAFSSAQNGHR</sequence>
<reference evidence="1 2" key="1">
    <citation type="submission" date="2010-04" db="EMBL/GenBank/DDBJ databases">
        <authorList>
            <person name="Weinstock G."/>
            <person name="Sodergren E."/>
            <person name="Clifton S."/>
            <person name="Fulton L."/>
            <person name="Fulton B."/>
            <person name="Courtney L."/>
            <person name="Fronick C."/>
            <person name="Harrison M."/>
            <person name="Strong C."/>
            <person name="Farmer C."/>
            <person name="Delahaunty K."/>
            <person name="Markovic C."/>
            <person name="Hall O."/>
            <person name="Minx P."/>
            <person name="Tomlinson C."/>
            <person name="Mitreva M."/>
            <person name="Hou S."/>
            <person name="Wollam A."/>
            <person name="Pepin K.H."/>
            <person name="Johnson M."/>
            <person name="Bhonagiri V."/>
            <person name="Zhang X."/>
            <person name="Suruliraj S."/>
            <person name="Warren W."/>
            <person name="Chinwalla A."/>
            <person name="Mardis E.R."/>
            <person name="Wilson R.K."/>
        </authorList>
    </citation>
    <scope>NUCLEOTIDE SEQUENCE [LARGE SCALE GENOMIC DNA]</scope>
    <source>
        <strain evidence="1 2">DSM 20306</strain>
    </source>
</reference>
<dbReference type="EMBL" id="ADNS01000031">
    <property type="protein sequence ID" value="EFG80495.1"/>
    <property type="molecule type" value="Genomic_DNA"/>
</dbReference>
<evidence type="ECO:0000313" key="1">
    <source>
        <dbReference type="EMBL" id="EFG80495.1"/>
    </source>
</evidence>
<proteinExistence type="predicted"/>
<evidence type="ECO:0000313" key="2">
    <source>
        <dbReference type="Proteomes" id="UP000006015"/>
    </source>
</evidence>
<comment type="caution">
    <text evidence="1">The sequence shown here is derived from an EMBL/GenBank/DDBJ whole genome shotgun (WGS) entry which is preliminary data.</text>
</comment>
<protein>
    <submittedName>
        <fullName evidence="1">Uncharacterized protein</fullName>
    </submittedName>
</protein>
<name>A0ABP2IDD3_CORAM</name>